<name>A0AAJ7RVA7_CEPCN</name>
<dbReference type="KEGG" id="ccin:112495422"/>
<dbReference type="GeneID" id="112495422"/>
<protein>
    <submittedName>
        <fullName evidence="2">Uncharacterized protein LOC112495422 isoform X1</fullName>
    </submittedName>
</protein>
<evidence type="ECO:0000313" key="1">
    <source>
        <dbReference type="Proteomes" id="UP000694920"/>
    </source>
</evidence>
<evidence type="ECO:0000313" key="2">
    <source>
        <dbReference type="RefSeq" id="XP_024947817.1"/>
    </source>
</evidence>
<dbReference type="AlphaFoldDB" id="A0AAJ7RVA7"/>
<organism evidence="1 2">
    <name type="scientific">Cephus cinctus</name>
    <name type="common">Wheat stem sawfly</name>
    <dbReference type="NCBI Taxonomy" id="211228"/>
    <lineage>
        <taxon>Eukaryota</taxon>
        <taxon>Metazoa</taxon>
        <taxon>Ecdysozoa</taxon>
        <taxon>Arthropoda</taxon>
        <taxon>Hexapoda</taxon>
        <taxon>Insecta</taxon>
        <taxon>Pterygota</taxon>
        <taxon>Neoptera</taxon>
        <taxon>Endopterygota</taxon>
        <taxon>Hymenoptera</taxon>
        <taxon>Cephoidea</taxon>
        <taxon>Cephidae</taxon>
        <taxon>Cephus</taxon>
    </lineage>
</organism>
<keyword evidence="1" id="KW-1185">Reference proteome</keyword>
<dbReference type="RefSeq" id="XP_024947817.1">
    <property type="nucleotide sequence ID" value="XM_025092049.1"/>
</dbReference>
<sequence length="125" mass="14929">MHVHNEISRYKKYGQNDMTPGIWTYIHVMKWGRKHISIESYVSGLKVRLVRKSFMIYRPIENDVWNEDMWWVILVATSMCVINIRLQLQGKLPIVGRIGESGTYKWHRFGGSRQHVGHQQRKHRL</sequence>
<gene>
    <name evidence="2" type="primary">LOC112495422</name>
</gene>
<proteinExistence type="predicted"/>
<accession>A0AAJ7RVA7</accession>
<reference evidence="2" key="1">
    <citation type="submission" date="2025-08" db="UniProtKB">
        <authorList>
            <consortium name="RefSeq"/>
        </authorList>
    </citation>
    <scope>IDENTIFICATION</scope>
</reference>
<dbReference type="Proteomes" id="UP000694920">
    <property type="component" value="Unplaced"/>
</dbReference>